<proteinExistence type="predicted"/>
<dbReference type="InterPro" id="IPR002789">
    <property type="entry name" value="HerA_central"/>
</dbReference>
<dbReference type="InterPro" id="IPR008571">
    <property type="entry name" value="HerA-like"/>
</dbReference>
<protein>
    <submittedName>
        <fullName evidence="4">Uncharacterized protein</fullName>
    </submittedName>
</protein>
<sequence length="213" mass="24180">MVAMSDAGRIGVFGRSGSGKSTLVKKLIAKRKRVIIFDPQDEYKEVKGVFTVRRIDDVRAYIARNWRKSFKVAYVPPANNEMEALDRLSKLAKLAQIRFFEGVDNRQLTLVVEEMHECFPVTTMPKNLSGFGTLCSKGRHYGVELIGASQRIAEVNKRFRGNCSELYILPQQDYVDIKLAAKQLGFVKPEEVQALQPHNFMLRKDGKVTRGKN</sequence>
<dbReference type="Proteomes" id="UP000233458">
    <property type="component" value="Plasmid pCSC3H3"/>
</dbReference>
<evidence type="ECO:0000313" key="5">
    <source>
        <dbReference type="Proteomes" id="UP000233458"/>
    </source>
</evidence>
<dbReference type="KEGG" id="thac:CSC3H3_23030"/>
<dbReference type="SUPFAM" id="SSF52540">
    <property type="entry name" value="P-loop containing nucleoside triphosphate hydrolases"/>
    <property type="match status" value="1"/>
</dbReference>
<dbReference type="EMBL" id="NWTK01000007">
    <property type="protein sequence ID" value="PKR53881.1"/>
    <property type="molecule type" value="Genomic_DNA"/>
</dbReference>
<geneLocation type="plasmid" evidence="5">
    <name>pcsc3h3</name>
</geneLocation>
<dbReference type="AlphaFoldDB" id="A0A2N3KTL6"/>
<dbReference type="Proteomes" id="UP000233597">
    <property type="component" value="Unassembled WGS sequence"/>
</dbReference>
<dbReference type="Gene3D" id="3.40.50.300">
    <property type="entry name" value="P-loop containing nucleotide triphosphate hydrolases"/>
    <property type="match status" value="1"/>
</dbReference>
<dbReference type="PANTHER" id="PTHR42957">
    <property type="entry name" value="HELICASE MJ1565-RELATED"/>
    <property type="match status" value="1"/>
</dbReference>
<organism evidence="4 6">
    <name type="scientific">Thalassospira marina</name>
    <dbReference type="NCBI Taxonomy" id="2048283"/>
    <lineage>
        <taxon>Bacteria</taxon>
        <taxon>Pseudomonadati</taxon>
        <taxon>Pseudomonadota</taxon>
        <taxon>Alphaproteobacteria</taxon>
        <taxon>Rhodospirillales</taxon>
        <taxon>Thalassospiraceae</taxon>
        <taxon>Thalassospira</taxon>
    </lineage>
</organism>
<evidence type="ECO:0000259" key="1">
    <source>
        <dbReference type="Pfam" id="PF01935"/>
    </source>
</evidence>
<reference evidence="4 6" key="1">
    <citation type="submission" date="2017-09" db="EMBL/GenBank/DDBJ databases">
        <title>Biodiversity and function of Thalassospira species in the particle-attached aromatic-hydrocarbon-degrading consortia from the surface seawater of the South China Sea.</title>
        <authorList>
            <person name="Dong C."/>
            <person name="Liu R."/>
            <person name="Shao Z."/>
        </authorList>
    </citation>
    <scope>NUCLEOTIDE SEQUENCE [LARGE SCALE GENOMIC DNA]</scope>
    <source>
        <strain evidence="4 6">CSC1P2</strain>
    </source>
</reference>
<dbReference type="InterPro" id="IPR008900">
    <property type="entry name" value="Zot_N"/>
</dbReference>
<dbReference type="InterPro" id="IPR027417">
    <property type="entry name" value="P-loop_NTPase"/>
</dbReference>
<dbReference type="Pfam" id="PF05707">
    <property type="entry name" value="Zot"/>
    <property type="match status" value="1"/>
</dbReference>
<reference evidence="3 5" key="2">
    <citation type="submission" date="2017-10" db="EMBL/GenBank/DDBJ databases">
        <title>Biodiversity and function of Thalassospira species in the particle-attached aromatic-hydrocarbon-degrading consortia from the surface seawater of the China South Sea.</title>
        <authorList>
            <person name="Dong C."/>
            <person name="Liu R."/>
            <person name="Shao Z."/>
        </authorList>
    </citation>
    <scope>NUCLEOTIDE SEQUENCE [LARGE SCALE GENOMIC DNA]</scope>
    <source>
        <strain evidence="3 5">CSC3H3</strain>
        <plasmid evidence="3">pCSC3H3</plasmid>
        <plasmid evidence="5">pcsc3h3</plasmid>
    </source>
</reference>
<dbReference type="Pfam" id="PF01935">
    <property type="entry name" value="DUF87"/>
    <property type="match status" value="1"/>
</dbReference>
<dbReference type="OrthoDB" id="7365617at2"/>
<keyword evidence="5" id="KW-1185">Reference proteome</keyword>
<evidence type="ECO:0000259" key="2">
    <source>
        <dbReference type="Pfam" id="PF05707"/>
    </source>
</evidence>
<name>A0A2N3KTL6_9PROT</name>
<evidence type="ECO:0000313" key="6">
    <source>
        <dbReference type="Proteomes" id="UP000233597"/>
    </source>
</evidence>
<gene>
    <name evidence="4" type="ORF">COO20_12810</name>
    <name evidence="3" type="ORF">CSC3H3_23030</name>
</gene>
<evidence type="ECO:0000313" key="3">
    <source>
        <dbReference type="EMBL" id="AUG55724.1"/>
    </source>
</evidence>
<dbReference type="EMBL" id="CP024200">
    <property type="protein sequence ID" value="AUG55724.1"/>
    <property type="molecule type" value="Genomic_DNA"/>
</dbReference>
<dbReference type="PANTHER" id="PTHR42957:SF1">
    <property type="entry name" value="HELICASE MJ1565-RELATED"/>
    <property type="match status" value="1"/>
</dbReference>
<dbReference type="RefSeq" id="WP_101267082.1">
    <property type="nucleotide sequence ID" value="NZ_CP024200.1"/>
</dbReference>
<keyword evidence="3" id="KW-0614">Plasmid</keyword>
<feature type="domain" description="Zona occludens toxin N-terminal" evidence="2">
    <location>
        <begin position="67"/>
        <end position="177"/>
    </location>
</feature>
<accession>A0A2N3KTL6</accession>
<feature type="domain" description="Helicase HerA central" evidence="1">
    <location>
        <begin position="10"/>
        <end position="53"/>
    </location>
</feature>
<geneLocation type="plasmid" evidence="3">
    <name>pCSC3H3</name>
</geneLocation>
<evidence type="ECO:0000313" key="4">
    <source>
        <dbReference type="EMBL" id="PKR53881.1"/>
    </source>
</evidence>